<dbReference type="GO" id="GO:0005524">
    <property type="term" value="F:ATP binding"/>
    <property type="evidence" value="ECO:0007669"/>
    <property type="project" value="UniProtKB-UniRule"/>
</dbReference>
<feature type="domain" description="RNase H type-1" evidence="20">
    <location>
        <begin position="210"/>
        <end position="337"/>
    </location>
</feature>
<dbReference type="PANTHER" id="PTHR24416">
    <property type="entry name" value="TYROSINE-PROTEIN KINASE RECEPTOR"/>
    <property type="match status" value="1"/>
</dbReference>
<feature type="domain" description="Fibronectin type-III" evidence="19">
    <location>
        <begin position="1018"/>
        <end position="1119"/>
    </location>
</feature>
<keyword evidence="7 21" id="KW-0418">Kinase</keyword>
<evidence type="ECO:0000256" key="1">
    <source>
        <dbReference type="ARBA" id="ARBA00004167"/>
    </source>
</evidence>
<name>A0A8X6MHT3_9ARAC</name>
<keyword evidence="5" id="KW-0677">Repeat</keyword>
<dbReference type="InterPro" id="IPR036116">
    <property type="entry name" value="FN3_sf"/>
</dbReference>
<evidence type="ECO:0000256" key="14">
    <source>
        <dbReference type="ARBA" id="ARBA00051243"/>
    </source>
</evidence>
<dbReference type="EMBL" id="BMAV01027448">
    <property type="protein sequence ID" value="GFS59428.1"/>
    <property type="molecule type" value="Genomic_DNA"/>
</dbReference>
<organism evidence="21 22">
    <name type="scientific">Trichonephila inaurata madagascariensis</name>
    <dbReference type="NCBI Taxonomy" id="2747483"/>
    <lineage>
        <taxon>Eukaryota</taxon>
        <taxon>Metazoa</taxon>
        <taxon>Ecdysozoa</taxon>
        <taxon>Arthropoda</taxon>
        <taxon>Chelicerata</taxon>
        <taxon>Arachnida</taxon>
        <taxon>Araneae</taxon>
        <taxon>Araneomorphae</taxon>
        <taxon>Entelegynae</taxon>
        <taxon>Araneoidea</taxon>
        <taxon>Nephilidae</taxon>
        <taxon>Trichonephila</taxon>
        <taxon>Trichonephila inaurata</taxon>
    </lineage>
</organism>
<comment type="caution">
    <text evidence="21">The sequence shown here is derived from an EMBL/GenBank/DDBJ whole genome shotgun (WGS) entry which is preliminary data.</text>
</comment>
<evidence type="ECO:0000256" key="7">
    <source>
        <dbReference type="ARBA" id="ARBA00022777"/>
    </source>
</evidence>
<dbReference type="PROSITE" id="PS00109">
    <property type="entry name" value="PROTEIN_KINASE_TYR"/>
    <property type="match status" value="1"/>
</dbReference>
<dbReference type="Gene3D" id="2.120.10.30">
    <property type="entry name" value="TolB, C-terminal domain"/>
    <property type="match status" value="3"/>
</dbReference>
<dbReference type="SMART" id="SM00135">
    <property type="entry name" value="LY"/>
    <property type="match status" value="6"/>
</dbReference>
<evidence type="ECO:0000256" key="5">
    <source>
        <dbReference type="ARBA" id="ARBA00022737"/>
    </source>
</evidence>
<evidence type="ECO:0000256" key="8">
    <source>
        <dbReference type="ARBA" id="ARBA00022840"/>
    </source>
</evidence>
<evidence type="ECO:0000256" key="2">
    <source>
        <dbReference type="ARBA" id="ARBA00022553"/>
    </source>
</evidence>
<dbReference type="PROSITE" id="PS50011">
    <property type="entry name" value="PROTEIN_KINASE_DOM"/>
    <property type="match status" value="1"/>
</dbReference>
<dbReference type="PRINTS" id="PR00109">
    <property type="entry name" value="TYRKINASE"/>
</dbReference>
<sequence>MVSSGSIDEAVSLVTSCILSAANNAILQPSSRLPRFLKSWWNEECEMAKKDQNKAWKRFRRYPTPDNMIAFNKVRARARKIHWQRKRESWIKYVSNIIRLTSSKDVWNKIRKLSGKYSASPVSMLVSNGVSVNTTPDIANTLAETFAKTIRDLINDLNLSIGRIALCKISEVPPWKVIYPKVDFTLSRYSKACTPESTYRTLYLEHRELSSEYEPVFTDGSKSEYHVGSAVVSLSTVIIDALPIPASIYTAELHALRIALEHISLSCGKKFITYTHFLSALQSIVSLHSSSHPILVDITYALANHLKKKYIRFCWITGHAGITGNELADTAARSVTGSSERFPIPHSDLKACFRQKLQSVWQSDWDQQTGNKLHSAMPVLAPTEPSSSNRREQLIRTRLRLGDTRLTHRHLLFGEPPPYCEKCNVSLSVKHILCDCPHSDHLRHRLLNSVDFTLYPCHEGCYLWTNAISSSCHEVCDEDRKFAHTHKNKLSLYCTIGCNIAINLYMKAIEDEIGTPAQPYLVAETRTNTSITIEWARSLYENISYLVQFRYDTHYSDWDYYKPGNIIKEKNSLKIENLHPYTKYRFRVAYILLENYPPSFSEESVAISTLPYGVPSTAPVITCLTAVSCTRVSLSWDPPMFPNGPILSYVLFIEEFSPSGKKTMIKDISETSKSNERGLHYMIQNLKPATTYKISLSTRNSYGDGPFDVKNITTLTKRISSSHHTPAYLLFGSEHTVLKQGLRMFDQSLVLYKTQSDNVFVTGIALHVQEDIIFVSDSKGDVFRLNMKKGGLSPPTSVNKLICTNETENSYFSSLSFDWLNSKIYMIKTLAAPPGDQHQLVRCDANGNHYEVLLKNISRPSDLHVDPLNGYLYMTVMDSLNNFNGGLYRIDLSEFDYSFTNFKKAVLIVSDNHLAAFAVDHKNFRLLLPSFTNNSIVSVSFDGNDVSDIRENSQTQLYKNIRSLAVHFNLLYWATGNLLYGEEFHKKELKYYQNVYSLGEGPFAFLNIFHVDYQPNPLPLNPVESLQALFGFNESKISWSSPRLLSGQGKGSYKNYLFEIQLLDHTKSLKMVKVNNIDKNIYYINNLQPNTTYSVKVRPYTAGGTGPWSSEFLGSTLSLETREERSGKVELPYILWGARDGLLKSDFLGSNVAPIVLKININNALITDICSFGNNVFINTNTTFIYAYNTFENSLTRLPNITMANSIAIDWFAPKLYFSSAANQMIARSGLDFGSIPESLPIITMAKEIAVDSWNAFLYWITPNSVERSRLNGMEHFVYMKHALFSGKHVMGLALNFKLKKIYFLVRSFEGSLLYQACMANDEGVSFCNKNSEEPEMIASLSEDGLHGPVFFYNNKIFWLHENQKAFVSDENGKNFAQIKGFGLNGITSLQIIDPMLQSTHTGGEMNVKVVPSPIPENAIRIEGKHDKFNITWDPVIVNYGKIFYEIILDDGDEVFSCITNQTVFVYPIMKRLSPFSKLSVEIKAFTFHASSKKTVVKLHSPSSIPSKPLQPRIFITYKTSLLNRESDIEADFRWSPPLKTNGVILQYRIICWKTVNSTRIPVSDDFINGESLQFKKQHLLPNTTYGFKVHAITAAGMGPPSIIAESVTSIERPVPKLLVANSDSLKMADIDFHEEKLLKKPIHTSSIAYLAEEKKIFYVEEGSLIVSSIDGTNASLIKHLTYSKGTTLSIDWIGRKLYFTEVQKKDDHIRSTVYAVDLSHGYDAKRHTIFNISAVINGLEVEPFSGSLIWTSAVKNNSNLMVSDLNGSNIRPFFSLNSYNVHKKVKERQKPPISCNCTFTSVGEAFAIDNTNSIKILFTDGVTDNILSSDIYGCVCHVLVNATESVNSGLPPSSITVDSSNIYWCSKNNIGTIYSKSKVTVVSHPLIAEERFTHIRSIRAIGHHLQPFPDASCLIFNSYMNQAQLLSYTFHSLTLYLPHVIRPAFCSRISSPSLLYTVFYWPTNKGDFSNNSCSLENERKLCKIEIKKTYNNTIILENLQAFTMYSIRVAVENYYSNGLSTPGPEVVYQTAVGIPSKPVKVFAKSVTPQRIDISWEPPLVPNGSPIFYEIHLKVKNSTKVFLSAIFFECGKESSSDLSASISTTESGKNHYIAVRAYSADCKMFSDSDEIIVEQQQLPNNISLIEAKSRSLVLSWTSPDHDSILNHFLEFSQKDDEQREWKPGSNITDTEPSMVNIFLIDNLVPKTKYNFRLVLTYKITHTEDKFVKFIWPDTFIFEFPTTGDVPSPPGKPEVKQVVKDVFQLFWSDSVNYGYEDVMYEVDLRSERDDSVWKHCTNSSVTTWVVNNLSDNIHYEFRIRAINEFGSSEYTYSEKTFFVPEAGALIEKAEEPFGIVIAICVSSVILLSVFIASFYMIHLKKMNFKAILQEGTANEIPDLELATLQELPLHANFVHQTNALYNINDLPSDEELLGLPQYKREQILITKNLGSGAFGEVFEGVAFLTEGSMSIKVAIKTLKKGSTEHTKAEFLKEAKLMSNFKHDHILQLVGVCFDSNPNFLLLELMEGGDLLSYLRSNRPTMFENSDLTLDDLIKICIDVAKGCKYLEDMHFVHRDLAARNCLVSSHQREYRIVKIADFGLARDVYKSDYYRKHGEGLLPVRWMAPESLVYGVFTTQSDVWAFGVLLWEVITLGMQPYPARTNMEVLNYVRAGGRLDKPENCPAELHEIMTDCWKFDAENRPTFCSCLYVLEELRNKLASSPIAIPSVYNFDYFSQGNVGTYIGRYDPQDDDENKLLDQNFDSRSTQSDPPTLSEIMLETDLLSMRRSLSWTNVMLRSSENHTSSATRVSTKPNPKFATNKYLELLGDNEDSDGYQLPLRLLKTQKQALSAGEKRHDFANVTSISSNQIKPLSSNHLTLNPESLSADNDFLSERVQERSPVIHELNLMLESHTHTERESVSTANSENSCLEGEDCDNWSFSTASTATCPMDVSLNSIDNGEVAALSSMAGININHSSKSSYC</sequence>
<evidence type="ECO:0000259" key="18">
    <source>
        <dbReference type="PROSITE" id="PS50011"/>
    </source>
</evidence>
<accession>A0A8X6MHT3</accession>
<dbReference type="SUPFAM" id="SSF63825">
    <property type="entry name" value="YWTD domain"/>
    <property type="match status" value="3"/>
</dbReference>
<keyword evidence="13" id="KW-0325">Glycoprotein</keyword>
<evidence type="ECO:0000313" key="21">
    <source>
        <dbReference type="EMBL" id="GFS59428.1"/>
    </source>
</evidence>
<dbReference type="InterPro" id="IPR036397">
    <property type="entry name" value="RNaseH_sf"/>
</dbReference>
<dbReference type="SUPFAM" id="SSF49265">
    <property type="entry name" value="Fibronectin type III"/>
    <property type="match status" value="5"/>
</dbReference>
<dbReference type="InterPro" id="IPR000719">
    <property type="entry name" value="Prot_kinase_dom"/>
</dbReference>
<evidence type="ECO:0000259" key="20">
    <source>
        <dbReference type="PROSITE" id="PS50879"/>
    </source>
</evidence>
<dbReference type="PROSITE" id="PS50853">
    <property type="entry name" value="FN3"/>
    <property type="match status" value="6"/>
</dbReference>
<dbReference type="SMART" id="SM00219">
    <property type="entry name" value="TyrKc"/>
    <property type="match status" value="1"/>
</dbReference>
<dbReference type="GO" id="GO:0007169">
    <property type="term" value="P:cell surface receptor protein tyrosine kinase signaling pathway"/>
    <property type="evidence" value="ECO:0007669"/>
    <property type="project" value="InterPro"/>
</dbReference>
<keyword evidence="3" id="KW-0808">Transferase</keyword>
<dbReference type="InterPro" id="IPR013783">
    <property type="entry name" value="Ig-like_fold"/>
</dbReference>
<evidence type="ECO:0000256" key="17">
    <source>
        <dbReference type="SAM" id="Phobius"/>
    </source>
</evidence>
<dbReference type="Pfam" id="PF07714">
    <property type="entry name" value="PK_Tyr_Ser-Thr"/>
    <property type="match status" value="1"/>
</dbReference>
<dbReference type="SUPFAM" id="SSF56112">
    <property type="entry name" value="Protein kinase-like (PK-like)"/>
    <property type="match status" value="1"/>
</dbReference>
<dbReference type="Pfam" id="PF00075">
    <property type="entry name" value="RNase_H"/>
    <property type="match status" value="1"/>
</dbReference>
<evidence type="ECO:0000313" key="22">
    <source>
        <dbReference type="Proteomes" id="UP000886998"/>
    </source>
</evidence>
<dbReference type="SMART" id="SM00060">
    <property type="entry name" value="FN3"/>
    <property type="match status" value="8"/>
</dbReference>
<dbReference type="InterPro" id="IPR011042">
    <property type="entry name" value="6-blade_b-propeller_TolB-like"/>
</dbReference>
<evidence type="ECO:0000256" key="11">
    <source>
        <dbReference type="ARBA" id="ARBA00023137"/>
    </source>
</evidence>
<protein>
    <recommendedName>
        <fullName evidence="16">Tyrosine-protein kinase receptor</fullName>
        <ecNumber evidence="16">2.7.10.1</ecNumber>
    </recommendedName>
</protein>
<dbReference type="GO" id="GO:0003676">
    <property type="term" value="F:nucleic acid binding"/>
    <property type="evidence" value="ECO:0007669"/>
    <property type="project" value="InterPro"/>
</dbReference>
<dbReference type="Pfam" id="PF00041">
    <property type="entry name" value="fn3"/>
    <property type="match status" value="4"/>
</dbReference>
<feature type="domain" description="Fibronectin type-III" evidence="19">
    <location>
        <begin position="2248"/>
        <end position="2341"/>
    </location>
</feature>
<feature type="binding site" evidence="15">
    <location>
        <position position="2475"/>
    </location>
    <ligand>
        <name>ATP</name>
        <dbReference type="ChEBI" id="CHEBI:30616"/>
    </ligand>
</feature>
<dbReference type="SUPFAM" id="SSF53098">
    <property type="entry name" value="Ribonuclease H-like"/>
    <property type="match status" value="1"/>
</dbReference>
<dbReference type="GO" id="GO:0032006">
    <property type="term" value="P:regulation of TOR signaling"/>
    <property type="evidence" value="ECO:0007669"/>
    <property type="project" value="TreeGrafter"/>
</dbReference>
<dbReference type="InterPro" id="IPR012337">
    <property type="entry name" value="RNaseH-like_sf"/>
</dbReference>
<evidence type="ECO:0000256" key="9">
    <source>
        <dbReference type="ARBA" id="ARBA00022989"/>
    </source>
</evidence>
<dbReference type="Gene3D" id="2.60.40.10">
    <property type="entry name" value="Immunoglobulins"/>
    <property type="match status" value="8"/>
</dbReference>
<dbReference type="InterPro" id="IPR001245">
    <property type="entry name" value="Ser-Thr/Tyr_kinase_cat_dom"/>
</dbReference>
<feature type="transmembrane region" description="Helical" evidence="17">
    <location>
        <begin position="2352"/>
        <end position="2376"/>
    </location>
</feature>
<feature type="domain" description="Fibronectin type-III" evidence="19">
    <location>
        <begin position="1508"/>
        <end position="1614"/>
    </location>
</feature>
<keyword evidence="6 15" id="KW-0547">Nucleotide-binding</keyword>
<keyword evidence="2 16" id="KW-0597">Phosphoprotein</keyword>
<dbReference type="InterPro" id="IPR000033">
    <property type="entry name" value="LDLR_classB_rpt"/>
</dbReference>
<keyword evidence="4 16" id="KW-0812">Transmembrane</keyword>
<dbReference type="GO" id="GO:0005886">
    <property type="term" value="C:plasma membrane"/>
    <property type="evidence" value="ECO:0007669"/>
    <property type="project" value="TreeGrafter"/>
</dbReference>
<dbReference type="CDD" id="cd00063">
    <property type="entry name" value="FN3"/>
    <property type="match status" value="8"/>
</dbReference>
<dbReference type="PANTHER" id="PTHR24416:SF527">
    <property type="entry name" value="PROTO-ONCOGENE TYROSINE-PROTEIN KINASE ROS"/>
    <property type="match status" value="1"/>
</dbReference>
<dbReference type="FunFam" id="1.10.510.10:FF:000341">
    <property type="entry name" value="Tyrosine-protein kinase receptor"/>
    <property type="match status" value="1"/>
</dbReference>
<dbReference type="CDD" id="cd09276">
    <property type="entry name" value="Rnase_HI_RT_non_LTR"/>
    <property type="match status" value="1"/>
</dbReference>
<comment type="subcellular location">
    <subcellularLocation>
        <location evidence="1">Membrane</location>
        <topology evidence="1">Single-pass membrane protein</topology>
    </subcellularLocation>
</comment>
<evidence type="ECO:0000256" key="3">
    <source>
        <dbReference type="ARBA" id="ARBA00022679"/>
    </source>
</evidence>
<keyword evidence="8 15" id="KW-0067">ATP-binding</keyword>
<evidence type="ECO:0000256" key="13">
    <source>
        <dbReference type="ARBA" id="ARBA00023180"/>
    </source>
</evidence>
<dbReference type="Gene3D" id="3.30.420.10">
    <property type="entry name" value="Ribonuclease H-like superfamily/Ribonuclease H"/>
    <property type="match status" value="1"/>
</dbReference>
<evidence type="ECO:0000256" key="12">
    <source>
        <dbReference type="ARBA" id="ARBA00023170"/>
    </source>
</evidence>
<dbReference type="EC" id="2.7.10.1" evidence="16"/>
<feature type="domain" description="Protein kinase" evidence="18">
    <location>
        <begin position="2442"/>
        <end position="2712"/>
    </location>
</feature>
<dbReference type="PROSITE" id="PS00107">
    <property type="entry name" value="PROTEIN_KINASE_ATP"/>
    <property type="match status" value="1"/>
</dbReference>
<dbReference type="GO" id="GO:0043235">
    <property type="term" value="C:receptor complex"/>
    <property type="evidence" value="ECO:0007669"/>
    <property type="project" value="TreeGrafter"/>
</dbReference>
<evidence type="ECO:0000256" key="6">
    <source>
        <dbReference type="ARBA" id="ARBA00022741"/>
    </source>
</evidence>
<feature type="domain" description="Fibronectin type-III" evidence="19">
    <location>
        <begin position="2038"/>
        <end position="2140"/>
    </location>
</feature>
<keyword evidence="11" id="KW-0829">Tyrosine-protein kinase</keyword>
<dbReference type="OrthoDB" id="65481at2759"/>
<dbReference type="InterPro" id="IPR008266">
    <property type="entry name" value="Tyr_kinase_AS"/>
</dbReference>
<dbReference type="PROSITE" id="PS00239">
    <property type="entry name" value="RECEPTOR_TYR_KIN_II"/>
    <property type="match status" value="1"/>
</dbReference>
<dbReference type="InterPro" id="IPR011009">
    <property type="entry name" value="Kinase-like_dom_sf"/>
</dbReference>
<keyword evidence="12 16" id="KW-0675">Receptor</keyword>
<reference evidence="21" key="1">
    <citation type="submission" date="2020-08" db="EMBL/GenBank/DDBJ databases">
        <title>Multicomponent nature underlies the extraordinary mechanical properties of spider dragline silk.</title>
        <authorList>
            <person name="Kono N."/>
            <person name="Nakamura H."/>
            <person name="Mori M."/>
            <person name="Yoshida Y."/>
            <person name="Ohtoshi R."/>
            <person name="Malay A.D."/>
            <person name="Moran D.A.P."/>
            <person name="Tomita M."/>
            <person name="Numata K."/>
            <person name="Arakawa K."/>
        </authorList>
    </citation>
    <scope>NUCLEOTIDE SEQUENCE</scope>
</reference>
<comment type="similarity">
    <text evidence="16">Belongs to the protein kinase superfamily. Tyr protein kinase family. Insulin receptor subfamily.</text>
</comment>
<evidence type="ECO:0000256" key="16">
    <source>
        <dbReference type="RuleBase" id="RU000312"/>
    </source>
</evidence>
<dbReference type="InterPro" id="IPR017441">
    <property type="entry name" value="Protein_kinase_ATP_BS"/>
</dbReference>
<dbReference type="PROSITE" id="PS50879">
    <property type="entry name" value="RNASE_H_1"/>
    <property type="match status" value="1"/>
</dbReference>
<dbReference type="InterPro" id="IPR020635">
    <property type="entry name" value="Tyr_kinase_cat_dom"/>
</dbReference>
<evidence type="ECO:0000259" key="19">
    <source>
        <dbReference type="PROSITE" id="PS50853"/>
    </source>
</evidence>
<feature type="domain" description="Fibronectin type-III" evidence="19">
    <location>
        <begin position="515"/>
        <end position="612"/>
    </location>
</feature>
<keyword evidence="10 17" id="KW-0472">Membrane</keyword>
<proteinExistence type="inferred from homology"/>
<dbReference type="Gene3D" id="3.30.200.20">
    <property type="entry name" value="Phosphorylase Kinase, domain 1"/>
    <property type="match status" value="1"/>
</dbReference>
<dbReference type="InterPro" id="IPR002011">
    <property type="entry name" value="Tyr_kinase_rcpt_2_CS"/>
</dbReference>
<dbReference type="GO" id="GO:0004523">
    <property type="term" value="F:RNA-DNA hybrid ribonuclease activity"/>
    <property type="evidence" value="ECO:0007669"/>
    <property type="project" value="InterPro"/>
</dbReference>
<feature type="domain" description="Fibronectin type-III" evidence="19">
    <location>
        <begin position="618"/>
        <end position="719"/>
    </location>
</feature>
<keyword evidence="9 17" id="KW-1133">Transmembrane helix</keyword>
<evidence type="ECO:0000256" key="4">
    <source>
        <dbReference type="ARBA" id="ARBA00022692"/>
    </source>
</evidence>
<dbReference type="InterPro" id="IPR002156">
    <property type="entry name" value="RNaseH_domain"/>
</dbReference>
<evidence type="ECO:0000256" key="10">
    <source>
        <dbReference type="ARBA" id="ARBA00023136"/>
    </source>
</evidence>
<evidence type="ECO:0000256" key="15">
    <source>
        <dbReference type="PROSITE-ProRule" id="PRU10141"/>
    </source>
</evidence>
<gene>
    <name evidence="21" type="primary">ROS1</name>
    <name evidence="21" type="ORF">TNIN_191861</name>
</gene>
<dbReference type="InterPro" id="IPR050122">
    <property type="entry name" value="RTK"/>
</dbReference>
<dbReference type="GO" id="GO:0004714">
    <property type="term" value="F:transmembrane receptor protein tyrosine kinase activity"/>
    <property type="evidence" value="ECO:0007669"/>
    <property type="project" value="UniProtKB-EC"/>
</dbReference>
<dbReference type="Proteomes" id="UP000886998">
    <property type="component" value="Unassembled WGS sequence"/>
</dbReference>
<dbReference type="Gene3D" id="1.10.510.10">
    <property type="entry name" value="Transferase(Phosphotransferase) domain 1"/>
    <property type="match status" value="1"/>
</dbReference>
<dbReference type="InterPro" id="IPR003961">
    <property type="entry name" value="FN3_dom"/>
</dbReference>
<comment type="catalytic activity">
    <reaction evidence="14 16">
        <text>L-tyrosyl-[protein] + ATP = O-phospho-L-tyrosyl-[protein] + ADP + H(+)</text>
        <dbReference type="Rhea" id="RHEA:10596"/>
        <dbReference type="Rhea" id="RHEA-COMP:10136"/>
        <dbReference type="Rhea" id="RHEA-COMP:20101"/>
        <dbReference type="ChEBI" id="CHEBI:15378"/>
        <dbReference type="ChEBI" id="CHEBI:30616"/>
        <dbReference type="ChEBI" id="CHEBI:46858"/>
        <dbReference type="ChEBI" id="CHEBI:61978"/>
        <dbReference type="ChEBI" id="CHEBI:456216"/>
        <dbReference type="EC" id="2.7.10.1"/>
    </reaction>
</comment>
<keyword evidence="22" id="KW-1185">Reference proteome</keyword>